<evidence type="ECO:0000256" key="2">
    <source>
        <dbReference type="ARBA" id="ARBA00022741"/>
    </source>
</evidence>
<keyword evidence="1" id="KW-0808">Transferase</keyword>
<evidence type="ECO:0000313" key="6">
    <source>
        <dbReference type="EMBL" id="BDG59599.1"/>
    </source>
</evidence>
<dbReference type="PANTHER" id="PTHR43527:SF1">
    <property type="entry name" value="L-THREONINE KINASE"/>
    <property type="match status" value="1"/>
</dbReference>
<organism evidence="6 7">
    <name type="scientific">Caldinitratiruptor microaerophilus</name>
    <dbReference type="NCBI Taxonomy" id="671077"/>
    <lineage>
        <taxon>Bacteria</taxon>
        <taxon>Bacillati</taxon>
        <taxon>Bacillota</taxon>
        <taxon>Clostridia</taxon>
        <taxon>Eubacteriales</taxon>
        <taxon>Symbiobacteriaceae</taxon>
        <taxon>Caldinitratiruptor</taxon>
    </lineage>
</organism>
<gene>
    <name evidence="6" type="ORF">caldi_06890</name>
</gene>
<dbReference type="Pfam" id="PF00288">
    <property type="entry name" value="GHMP_kinases_N"/>
    <property type="match status" value="1"/>
</dbReference>
<dbReference type="InterPro" id="IPR020568">
    <property type="entry name" value="Ribosomal_Su5_D2-typ_SF"/>
</dbReference>
<evidence type="ECO:0000256" key="1">
    <source>
        <dbReference type="ARBA" id="ARBA00022679"/>
    </source>
</evidence>
<proteinExistence type="predicted"/>
<protein>
    <submittedName>
        <fullName evidence="6">GHMP kinase</fullName>
    </submittedName>
</protein>
<keyword evidence="3 6" id="KW-0418">Kinase</keyword>
<evidence type="ECO:0000313" key="7">
    <source>
        <dbReference type="Proteomes" id="UP001163687"/>
    </source>
</evidence>
<evidence type="ECO:0000256" key="4">
    <source>
        <dbReference type="ARBA" id="ARBA00022840"/>
    </source>
</evidence>
<dbReference type="GO" id="GO:0050515">
    <property type="term" value="F:4-(cytidine 5'-diphospho)-2-C-methyl-D-erythritol kinase activity"/>
    <property type="evidence" value="ECO:0007669"/>
    <property type="project" value="TreeGrafter"/>
</dbReference>
<evidence type="ECO:0000259" key="5">
    <source>
        <dbReference type="Pfam" id="PF00288"/>
    </source>
</evidence>
<dbReference type="InterPro" id="IPR006204">
    <property type="entry name" value="GHMP_kinase_N_dom"/>
</dbReference>
<dbReference type="KEGG" id="cmic:caldi_06890"/>
<evidence type="ECO:0000256" key="3">
    <source>
        <dbReference type="ARBA" id="ARBA00022777"/>
    </source>
</evidence>
<sequence>MAVRALARVPGTWGELVQGALDGVDFLITCPVDLWVDALASAGRAGADLRGAGRTHAGWRAPPGREKVAAVLASLPGRGRVRIWSPLRPGAGMGSSTADMAAALAAAAAAGGRPLDPLDVFRRCLAVEPTDGLMLPGIALVDHRRGRRVEPLGPAPPLVILGVDPGGAVPTRDFNRREDLDAANRRKEPLVREAHDLAVRAVAAGDPAALAAAATLSARAHQAILPNPLWERATALAREIRALGLNVAHSGVVLGFLLDPRHADAPAARAFLERRLGLPVRFLRLVPGGVRVASLGREFVGSIRASERRRPDAPSCPHLGPARR</sequence>
<dbReference type="Proteomes" id="UP001163687">
    <property type="component" value="Chromosome"/>
</dbReference>
<accession>A0AA35G8U3</accession>
<reference evidence="6" key="1">
    <citation type="submission" date="2022-03" db="EMBL/GenBank/DDBJ databases">
        <title>Complete genome sequence of Caldinitratiruptor microaerophilus.</title>
        <authorList>
            <person name="Mukaiyama R."/>
            <person name="Nishiyama T."/>
            <person name="Ueda K."/>
        </authorList>
    </citation>
    <scope>NUCLEOTIDE SEQUENCE</scope>
    <source>
        <strain evidence="6">JCM 16183</strain>
    </source>
</reference>
<dbReference type="PANTHER" id="PTHR43527">
    <property type="entry name" value="4-DIPHOSPHOCYTIDYL-2-C-METHYL-D-ERYTHRITOL KINASE, CHLOROPLASTIC"/>
    <property type="match status" value="1"/>
</dbReference>
<feature type="domain" description="GHMP kinase N-terminal" evidence="5">
    <location>
        <begin position="79"/>
        <end position="128"/>
    </location>
</feature>
<keyword evidence="4" id="KW-0067">ATP-binding</keyword>
<dbReference type="RefSeq" id="WP_264843716.1">
    <property type="nucleotide sequence ID" value="NZ_AP025628.1"/>
</dbReference>
<keyword evidence="2" id="KW-0547">Nucleotide-binding</keyword>
<name>A0AA35G8U3_9FIRM</name>
<dbReference type="InterPro" id="IPR014721">
    <property type="entry name" value="Ribsml_uS5_D2-typ_fold_subgr"/>
</dbReference>
<dbReference type="Gene3D" id="3.30.230.10">
    <property type="match status" value="1"/>
</dbReference>
<dbReference type="GO" id="GO:0005524">
    <property type="term" value="F:ATP binding"/>
    <property type="evidence" value="ECO:0007669"/>
    <property type="project" value="UniProtKB-KW"/>
</dbReference>
<dbReference type="SUPFAM" id="SSF54211">
    <property type="entry name" value="Ribosomal protein S5 domain 2-like"/>
    <property type="match status" value="1"/>
</dbReference>
<dbReference type="AlphaFoldDB" id="A0AA35G8U3"/>
<dbReference type="EMBL" id="AP025628">
    <property type="protein sequence ID" value="BDG59599.1"/>
    <property type="molecule type" value="Genomic_DNA"/>
</dbReference>
<keyword evidence="7" id="KW-1185">Reference proteome</keyword>